<dbReference type="Proteomes" id="UP000829398">
    <property type="component" value="Chromosome 3"/>
</dbReference>
<dbReference type="EMBL" id="CM039172">
    <property type="protein sequence ID" value="KAH9783520.1"/>
    <property type="molecule type" value="Genomic_DNA"/>
</dbReference>
<reference evidence="2" key="1">
    <citation type="journal article" date="2023" name="Hortic. Res.">
        <title>A chromosome-level phased genome enabling allele-level studies in sweet orange: a case study on citrus Huanglongbing tolerance.</title>
        <authorList>
            <person name="Wu B."/>
            <person name="Yu Q."/>
            <person name="Deng Z."/>
            <person name="Duan Y."/>
            <person name="Luo F."/>
            <person name="Gmitter F. Jr."/>
        </authorList>
    </citation>
    <scope>NUCLEOTIDE SEQUENCE [LARGE SCALE GENOMIC DNA]</scope>
    <source>
        <strain evidence="2">cv. Valencia</strain>
    </source>
</reference>
<proteinExistence type="predicted"/>
<evidence type="ECO:0000313" key="1">
    <source>
        <dbReference type="EMBL" id="KAH9783520.1"/>
    </source>
</evidence>
<gene>
    <name evidence="1" type="ORF">KPL71_009340</name>
</gene>
<keyword evidence="2" id="KW-1185">Reference proteome</keyword>
<organism evidence="1 2">
    <name type="scientific">Citrus sinensis</name>
    <name type="common">Sweet orange</name>
    <name type="synonym">Citrus aurantium var. sinensis</name>
    <dbReference type="NCBI Taxonomy" id="2711"/>
    <lineage>
        <taxon>Eukaryota</taxon>
        <taxon>Viridiplantae</taxon>
        <taxon>Streptophyta</taxon>
        <taxon>Embryophyta</taxon>
        <taxon>Tracheophyta</taxon>
        <taxon>Spermatophyta</taxon>
        <taxon>Magnoliopsida</taxon>
        <taxon>eudicotyledons</taxon>
        <taxon>Gunneridae</taxon>
        <taxon>Pentapetalae</taxon>
        <taxon>rosids</taxon>
        <taxon>malvids</taxon>
        <taxon>Sapindales</taxon>
        <taxon>Rutaceae</taxon>
        <taxon>Aurantioideae</taxon>
        <taxon>Citrus</taxon>
    </lineage>
</organism>
<accession>A0ACB8MEB7</accession>
<comment type="caution">
    <text evidence="1">The sequence shown here is derived from an EMBL/GenBank/DDBJ whole genome shotgun (WGS) entry which is preliminary data.</text>
</comment>
<protein>
    <submittedName>
        <fullName evidence="1">F-box protein SKIP16</fullName>
    </submittedName>
</protein>
<name>A0ACB8MEB7_CITSI</name>
<evidence type="ECO:0000313" key="2">
    <source>
        <dbReference type="Proteomes" id="UP000829398"/>
    </source>
</evidence>
<sequence>MVSWLLAKLTRSRESMMMGCFDFYDDVKRHWDRFKKWLTENFPEAKATLRKGASEADIQELEKSLKVKLPVPTRILYRFCDGQECQTDDFESIGSMGLIGGYSFYGHLVNVYLIPLSHIIMETKEIRRQLHFPGRDKYVVLASSSTYSEKFFFLNCTNGQLYVGTKNLLSDGEIIPCVPNALISLGHSFNSDQQQDLCCYEENFKFINLFPEEPSHCSIAVTNGMNTCLRIQFTSLLPEGCIINGMTFSSCLLQHRHWVIHAYNVVLSDVSGEAVIGMSCTPLPGSSGSVRGSLMFVPARLADPKGSPFEVEVAEFPLQQPDYIF</sequence>